<dbReference type="InterPro" id="IPR033635">
    <property type="entry name" value="ANKS1/Caskin"/>
</dbReference>
<dbReference type="VEuPathDB" id="VectorBase:GPPI039920"/>
<feature type="region of interest" description="Disordered" evidence="4">
    <location>
        <begin position="812"/>
        <end position="840"/>
    </location>
</feature>
<feature type="region of interest" description="Disordered" evidence="4">
    <location>
        <begin position="858"/>
        <end position="1006"/>
    </location>
</feature>
<feature type="compositionally biased region" description="Pro residues" evidence="4">
    <location>
        <begin position="670"/>
        <end position="679"/>
    </location>
</feature>
<dbReference type="GO" id="GO:0005829">
    <property type="term" value="C:cytosol"/>
    <property type="evidence" value="ECO:0007669"/>
    <property type="project" value="TreeGrafter"/>
</dbReference>
<dbReference type="SUPFAM" id="SSF50729">
    <property type="entry name" value="PH domain-like"/>
    <property type="match status" value="1"/>
</dbReference>
<dbReference type="PROSITE" id="PS50088">
    <property type="entry name" value="ANK_REPEAT"/>
    <property type="match status" value="6"/>
</dbReference>
<dbReference type="EMBL" id="JXJN01020106">
    <property type="status" value="NOT_ANNOTATED_CDS"/>
    <property type="molecule type" value="Genomic_DNA"/>
</dbReference>
<organism evidence="7 8">
    <name type="scientific">Glossina palpalis gambiensis</name>
    <dbReference type="NCBI Taxonomy" id="67801"/>
    <lineage>
        <taxon>Eukaryota</taxon>
        <taxon>Metazoa</taxon>
        <taxon>Ecdysozoa</taxon>
        <taxon>Arthropoda</taxon>
        <taxon>Hexapoda</taxon>
        <taxon>Insecta</taxon>
        <taxon>Pterygota</taxon>
        <taxon>Neoptera</taxon>
        <taxon>Endopterygota</taxon>
        <taxon>Diptera</taxon>
        <taxon>Brachycera</taxon>
        <taxon>Muscomorpha</taxon>
        <taxon>Hippoboscoidea</taxon>
        <taxon>Glossinidae</taxon>
        <taxon>Glossina</taxon>
    </lineage>
</organism>
<dbReference type="Gene3D" id="2.30.29.30">
    <property type="entry name" value="Pleckstrin-homology domain (PH domain)/Phosphotyrosine-binding domain (PTB)"/>
    <property type="match status" value="1"/>
</dbReference>
<feature type="repeat" description="ANK" evidence="3">
    <location>
        <begin position="260"/>
        <end position="292"/>
    </location>
</feature>
<feature type="compositionally biased region" description="Polar residues" evidence="4">
    <location>
        <begin position="941"/>
        <end position="951"/>
    </location>
</feature>
<dbReference type="Gene3D" id="1.25.40.20">
    <property type="entry name" value="Ankyrin repeat-containing domain"/>
    <property type="match status" value="2"/>
</dbReference>
<sequence>MGKDQDFLEAARNGNIDFIEKVLNQKAKRAGPLASLRRGTGVNCQDSGGYSALHHACLNGHVDIVKLLLAHEASPNLPDMRGSSPLHLAAWAGEDEIVKMLLGHPYRPANPNLQTIEKETPLHCAGQHGHTGALSILLGHDADPNMRNTRGETPLDLACQYGRLQAVQMLIRAHPELIAPYSRSSLECQTNNKSRHSSPLPHSSSISTPSPSSPSQLPSPATPTRYVFPHTCLHLASRNGHKPVVEVLLAAGVSVNLLTPSGSALHEAALCGKESVVKTLLKAGIDLNATDAEERTVLDILKEFPAHVTKHIIDVINNLRNQMDTDDGEDVIYRHQQQPNQSTKRNHNSSSHYQRQQHNNYYHFNSNNHLLNHSHSMQQSSYNGKQRFSSGNTFNGGGKSLDSGLHLDDSGGGNRLYHEITNSPIRSHSNASHHDIAVSPSSSMSSFEPASISPRSRCSTGGVSSFVGNAPILSSFGPAAPPKKPPRRNLSVSPTHTGQTFSYTSPNHQQQSTFGRRQMRSPSNDSPYSYQSPSSVGGTSFDESQLSDRQRGSRLFISARETTRSAAGISLSSSTDMLEKRHHDEDNVENLVPNSHEEMTNSMKRPKPTPGNVNDIKDAVNADSSLALKSYNPNRKLKRNRNSYSLSTGDQEQSDPRNLVPQSPTNYKQPPTPDHPPPSSSQAEKTIHERIRPLSQEYKRRSALIHLQRQQQQMIDMGTSPLRHTNLSNSSNYDYAYVQSPTKLNAISNSTTIYSTIESGAIRGSSGSLSSSVSTSDHSASTDNVEEFVGDAPFAGLIKGSIANNRRCEPAYATVNKPRKTSPPQVQLPPSRPQQQLPPQGQIPVYATIHKKRSICASDQLLQKPRPPIPAKPVVPERRLIKAQPPQLPISSKISPTKRETTTNNANNDEDHVMKNSCPETNEDKISVSKIPLEEKDSIKDSAQPQETNLETSDKLSHQSSLNSSSNEEQAQQNAQNHNESSNEESTTTTATTTTSTSHESSILSPFNAEEARKKISEIIESFGSGILNSNISPTNDIDLDFDDLENPTERQVLISRLRSAGLLHLERILFENGYDNYKFMNGVFEKADVEALHITASDGDKLLKVIRTLPKADFQAQASMKQENKSLGITSLNQWLTSIQLPEYIESFNKHLYNTLDSASGVWDVELQTVLEINKLGHRKRILQSMACIKQLREPKLINNKVPLSGNAATISKGKDTAQRHSTTGYRKNRPAPPPPCQKPAQQTPHQASLQIRAPCELLLDLPDNLRTKWRHSANALLNGQIKYEVYYLGSTVVKELRGTESTRKSIQKLKQDEQQTTATNMLTSSVPETNAARNQSFQNHKKILVTLAISFRGVEFLDINTKNTICEHEIQNINCACQDAEDMRYFAYITKERDIHYCHVFYGENKDLATEIILTLGQAFEVAYQLALRDGIINTPLATLNSGILQGLELAATNQVNQ</sequence>
<dbReference type="Proteomes" id="UP000092460">
    <property type="component" value="Unassembled WGS sequence"/>
</dbReference>
<dbReference type="InterPro" id="IPR011993">
    <property type="entry name" value="PH-like_dom_sf"/>
</dbReference>
<evidence type="ECO:0000256" key="1">
    <source>
        <dbReference type="ARBA" id="ARBA00022737"/>
    </source>
</evidence>
<evidence type="ECO:0000313" key="8">
    <source>
        <dbReference type="Proteomes" id="UP000092460"/>
    </source>
</evidence>
<dbReference type="PROSITE" id="PS01179">
    <property type="entry name" value="PID"/>
    <property type="match status" value="1"/>
</dbReference>
<dbReference type="InterPro" id="IPR001660">
    <property type="entry name" value="SAM"/>
</dbReference>
<dbReference type="Pfam" id="PF13637">
    <property type="entry name" value="Ank_4"/>
    <property type="match status" value="1"/>
</dbReference>
<feature type="domain" description="SAM" evidence="6">
    <location>
        <begin position="1128"/>
        <end position="1193"/>
    </location>
</feature>
<feature type="repeat" description="ANK" evidence="3">
    <location>
        <begin position="150"/>
        <end position="172"/>
    </location>
</feature>
<dbReference type="Gene3D" id="1.10.150.50">
    <property type="entry name" value="Transcription Factor, Ets-1"/>
    <property type="match status" value="1"/>
</dbReference>
<dbReference type="PANTHER" id="PTHR24174:SF1">
    <property type="entry name" value="IP14385P"/>
    <property type="match status" value="1"/>
</dbReference>
<dbReference type="SMART" id="SM00454">
    <property type="entry name" value="SAM"/>
    <property type="match status" value="1"/>
</dbReference>
<feature type="region of interest" description="Disordered" evidence="4">
    <location>
        <begin position="424"/>
        <end position="461"/>
    </location>
</feature>
<feature type="repeat" description="ANK" evidence="3">
    <location>
        <begin position="81"/>
        <end position="102"/>
    </location>
</feature>
<feature type="repeat" description="ANK" evidence="3">
    <location>
        <begin position="48"/>
        <end position="80"/>
    </location>
</feature>
<evidence type="ECO:0000313" key="7">
    <source>
        <dbReference type="EnsemblMetazoa" id="GPPI039920-PA"/>
    </source>
</evidence>
<dbReference type="Pfam" id="PF12796">
    <property type="entry name" value="Ank_2"/>
    <property type="match status" value="2"/>
</dbReference>
<keyword evidence="1" id="KW-0677">Repeat</keyword>
<evidence type="ECO:0000259" key="5">
    <source>
        <dbReference type="PROSITE" id="PS01179"/>
    </source>
</evidence>
<feature type="repeat" description="ANK" evidence="3">
    <location>
        <begin position="228"/>
        <end position="260"/>
    </location>
</feature>
<evidence type="ECO:0000256" key="3">
    <source>
        <dbReference type="PROSITE-ProRule" id="PRU00023"/>
    </source>
</evidence>
<dbReference type="Pfam" id="PF00640">
    <property type="entry name" value="PID"/>
    <property type="match status" value="1"/>
</dbReference>
<evidence type="ECO:0000256" key="2">
    <source>
        <dbReference type="ARBA" id="ARBA00023043"/>
    </source>
</evidence>
<dbReference type="PRINTS" id="PR01415">
    <property type="entry name" value="ANKYRIN"/>
</dbReference>
<dbReference type="Pfam" id="PF00536">
    <property type="entry name" value="SAM_1"/>
    <property type="match status" value="1"/>
</dbReference>
<dbReference type="SMART" id="SM00248">
    <property type="entry name" value="ANK"/>
    <property type="match status" value="7"/>
</dbReference>
<dbReference type="InterPro" id="IPR006020">
    <property type="entry name" value="PTB/PI_dom"/>
</dbReference>
<feature type="compositionally biased region" description="Polar residues" evidence="4">
    <location>
        <begin position="642"/>
        <end position="651"/>
    </location>
</feature>
<dbReference type="EnsemblMetazoa" id="GPPI039920-RA">
    <property type="protein sequence ID" value="GPPI039920-PA"/>
    <property type="gene ID" value="GPPI039920"/>
</dbReference>
<evidence type="ECO:0000256" key="4">
    <source>
        <dbReference type="SAM" id="MobiDB-lite"/>
    </source>
</evidence>
<feature type="compositionally biased region" description="Low complexity" evidence="4">
    <location>
        <begin position="197"/>
        <end position="221"/>
    </location>
</feature>
<feature type="compositionally biased region" description="Low complexity" evidence="4">
    <location>
        <begin position="439"/>
        <end position="454"/>
    </location>
</feature>
<dbReference type="SUPFAM" id="SSF48403">
    <property type="entry name" value="Ankyrin repeat"/>
    <property type="match status" value="1"/>
</dbReference>
<reference evidence="8" key="1">
    <citation type="submission" date="2015-01" db="EMBL/GenBank/DDBJ databases">
        <authorList>
            <person name="Aksoy S."/>
            <person name="Warren W."/>
            <person name="Wilson R.K."/>
        </authorList>
    </citation>
    <scope>NUCLEOTIDE SEQUENCE [LARGE SCALE GENOMIC DNA]</scope>
    <source>
        <strain evidence="8">IAEA</strain>
    </source>
</reference>
<feature type="compositionally biased region" description="Basic and acidic residues" evidence="4">
    <location>
        <begin position="922"/>
        <end position="940"/>
    </location>
</feature>
<evidence type="ECO:0008006" key="9">
    <source>
        <dbReference type="Google" id="ProtNLM"/>
    </source>
</evidence>
<dbReference type="PROSITE" id="PS50105">
    <property type="entry name" value="SAM_DOMAIN"/>
    <property type="match status" value="1"/>
</dbReference>
<dbReference type="PROSITE" id="PS50297">
    <property type="entry name" value="ANK_REP_REGION"/>
    <property type="match status" value="6"/>
</dbReference>
<dbReference type="SUPFAM" id="SSF47769">
    <property type="entry name" value="SAM/Pointed domain"/>
    <property type="match status" value="1"/>
</dbReference>
<dbReference type="InterPro" id="IPR036770">
    <property type="entry name" value="Ankyrin_rpt-contain_sf"/>
</dbReference>
<protein>
    <recommendedName>
        <fullName evidence="9">Ankyrin repeat and sterile alpha motif domain-containing protein 1B</fullName>
    </recommendedName>
</protein>
<feature type="compositionally biased region" description="Low complexity" evidence="4">
    <location>
        <begin position="958"/>
        <end position="1002"/>
    </location>
</feature>
<feature type="compositionally biased region" description="Polar residues" evidence="4">
    <location>
        <begin position="660"/>
        <end position="669"/>
    </location>
</feature>
<feature type="region of interest" description="Disordered" evidence="4">
    <location>
        <begin position="1209"/>
        <end position="1249"/>
    </location>
</feature>
<feature type="compositionally biased region" description="Polar residues" evidence="4">
    <location>
        <begin position="490"/>
        <end position="544"/>
    </location>
</feature>
<proteinExistence type="predicted"/>
<dbReference type="SMART" id="SM00462">
    <property type="entry name" value="PTB"/>
    <property type="match status" value="1"/>
</dbReference>
<name>A0A1B0BTE4_9MUSC</name>
<dbReference type="STRING" id="67801.A0A1B0BTE4"/>
<dbReference type="InterPro" id="IPR013761">
    <property type="entry name" value="SAM/pointed_sf"/>
</dbReference>
<dbReference type="PANTHER" id="PTHR24174">
    <property type="entry name" value="ANKYRIN REPEAT AND STERILE ALPHA MOTIF DOMAIN-CONTAINING PROTEIN 1"/>
    <property type="match status" value="1"/>
</dbReference>
<feature type="domain" description="PID" evidence="5">
    <location>
        <begin position="1283"/>
        <end position="1438"/>
    </location>
</feature>
<keyword evidence="8" id="KW-1185">Reference proteome</keyword>
<reference evidence="7" key="2">
    <citation type="submission" date="2020-05" db="UniProtKB">
        <authorList>
            <consortium name="EnsemblMetazoa"/>
        </authorList>
    </citation>
    <scope>IDENTIFICATION</scope>
    <source>
        <strain evidence="7">IAEA</strain>
    </source>
</reference>
<feature type="region of interest" description="Disordered" evidence="4">
    <location>
        <begin position="476"/>
        <end position="685"/>
    </location>
</feature>
<feature type="region of interest" description="Disordered" evidence="4">
    <location>
        <begin position="376"/>
        <end position="407"/>
    </location>
</feature>
<feature type="repeat" description="ANK" evidence="3">
    <location>
        <begin position="117"/>
        <end position="149"/>
    </location>
</feature>
<feature type="region of interest" description="Disordered" evidence="4">
    <location>
        <begin position="188"/>
        <end position="221"/>
    </location>
</feature>
<accession>A0A1B0BTE4</accession>
<keyword evidence="2 3" id="KW-0040">ANK repeat</keyword>
<evidence type="ECO:0000259" key="6">
    <source>
        <dbReference type="PROSITE" id="PS50105"/>
    </source>
</evidence>
<dbReference type="InterPro" id="IPR002110">
    <property type="entry name" value="Ankyrin_rpt"/>
</dbReference>
<dbReference type="CDD" id="cd01274">
    <property type="entry name" value="PTB_Anks"/>
    <property type="match status" value="1"/>
</dbReference>
<feature type="compositionally biased region" description="Polar residues" evidence="4">
    <location>
        <begin position="377"/>
        <end position="393"/>
    </location>
</feature>